<gene>
    <name evidence="2" type="ORF">G5I_07086</name>
</gene>
<feature type="compositionally biased region" description="Polar residues" evidence="1">
    <location>
        <begin position="66"/>
        <end position="76"/>
    </location>
</feature>
<dbReference type="EMBL" id="GL888222">
    <property type="protein sequence ID" value="EGI64474.1"/>
    <property type="molecule type" value="Genomic_DNA"/>
</dbReference>
<evidence type="ECO:0000256" key="1">
    <source>
        <dbReference type="SAM" id="MobiDB-lite"/>
    </source>
</evidence>
<name>F4WMV1_ACREC</name>
<proteinExistence type="predicted"/>
<evidence type="ECO:0000313" key="2">
    <source>
        <dbReference type="EMBL" id="EGI64474.1"/>
    </source>
</evidence>
<accession>F4WMV1</accession>
<sequence>MTPVLRDSANVGPIFWIKELNPFDLELDLVRSQETSRNWSSVGFGGTVGLAMRTVPLTPPDIRSLSPFSNGRTNAHYNPKDKTYGDMGMNQKEWQGDLLIS</sequence>
<feature type="region of interest" description="Disordered" evidence="1">
    <location>
        <begin position="61"/>
        <end position="89"/>
    </location>
</feature>
<dbReference type="InParanoid" id="F4WMV1"/>
<protein>
    <submittedName>
        <fullName evidence="2">Uncharacterized protein</fullName>
    </submittedName>
</protein>
<reference evidence="2" key="1">
    <citation type="submission" date="2011-02" db="EMBL/GenBank/DDBJ databases">
        <title>The genome of the leaf-cutting ant Acromyrmex echinatior suggests key adaptations to social evolution and fungus farming.</title>
        <authorList>
            <person name="Nygaard S."/>
            <person name="Zhang G."/>
        </authorList>
    </citation>
    <scope>NUCLEOTIDE SEQUENCE</scope>
</reference>
<organism evidence="3">
    <name type="scientific">Acromyrmex echinatior</name>
    <name type="common">Panamanian leafcutter ant</name>
    <name type="synonym">Acromyrmex octospinosus echinatior</name>
    <dbReference type="NCBI Taxonomy" id="103372"/>
    <lineage>
        <taxon>Eukaryota</taxon>
        <taxon>Metazoa</taxon>
        <taxon>Ecdysozoa</taxon>
        <taxon>Arthropoda</taxon>
        <taxon>Hexapoda</taxon>
        <taxon>Insecta</taxon>
        <taxon>Pterygota</taxon>
        <taxon>Neoptera</taxon>
        <taxon>Endopterygota</taxon>
        <taxon>Hymenoptera</taxon>
        <taxon>Apocrita</taxon>
        <taxon>Aculeata</taxon>
        <taxon>Formicoidea</taxon>
        <taxon>Formicidae</taxon>
        <taxon>Myrmicinae</taxon>
        <taxon>Acromyrmex</taxon>
    </lineage>
</organism>
<keyword evidence="3" id="KW-1185">Reference proteome</keyword>
<dbReference type="Proteomes" id="UP000007755">
    <property type="component" value="Unassembled WGS sequence"/>
</dbReference>
<evidence type="ECO:0000313" key="3">
    <source>
        <dbReference type="Proteomes" id="UP000007755"/>
    </source>
</evidence>
<dbReference type="AlphaFoldDB" id="F4WMV1"/>